<dbReference type="AlphaFoldDB" id="A0A8S1J592"/>
<feature type="domain" description="DNA2/NAM7 helicase-like C-terminal" evidence="8">
    <location>
        <begin position="533"/>
        <end position="729"/>
    </location>
</feature>
<dbReference type="InterPro" id="IPR047187">
    <property type="entry name" value="SF1_C_Upf1"/>
</dbReference>
<accession>A0A8S1J592</accession>
<organism evidence="9 10">
    <name type="scientific">Ostreobium quekettii</name>
    <dbReference type="NCBI Taxonomy" id="121088"/>
    <lineage>
        <taxon>Eukaryota</taxon>
        <taxon>Viridiplantae</taxon>
        <taxon>Chlorophyta</taxon>
        <taxon>core chlorophytes</taxon>
        <taxon>Ulvophyceae</taxon>
        <taxon>TCBD clade</taxon>
        <taxon>Bryopsidales</taxon>
        <taxon>Ostreobineae</taxon>
        <taxon>Ostreobiaceae</taxon>
        <taxon>Ostreobium</taxon>
    </lineage>
</organism>
<keyword evidence="3" id="KW-0378">Hydrolase</keyword>
<dbReference type="GO" id="GO:0005694">
    <property type="term" value="C:chromosome"/>
    <property type="evidence" value="ECO:0007669"/>
    <property type="project" value="UniProtKB-ARBA"/>
</dbReference>
<gene>
    <name evidence="9" type="ORF">OSTQU699_LOCUS4027</name>
</gene>
<evidence type="ECO:0000256" key="2">
    <source>
        <dbReference type="ARBA" id="ARBA00022741"/>
    </source>
</evidence>
<keyword evidence="10" id="KW-1185">Reference proteome</keyword>
<dbReference type="Pfam" id="PF13086">
    <property type="entry name" value="AAA_11"/>
    <property type="match status" value="1"/>
</dbReference>
<feature type="region of interest" description="Disordered" evidence="6">
    <location>
        <begin position="1"/>
        <end position="23"/>
    </location>
</feature>
<dbReference type="InterPro" id="IPR041677">
    <property type="entry name" value="DNA2/NAM7_AAA_11"/>
</dbReference>
<keyword evidence="2" id="KW-0547">Nucleotide-binding</keyword>
<keyword evidence="5" id="KW-0067">ATP-binding</keyword>
<dbReference type="PANTHER" id="PTHR43788">
    <property type="entry name" value="DNA2/NAM7 HELICASE FAMILY MEMBER"/>
    <property type="match status" value="1"/>
</dbReference>
<evidence type="ECO:0000256" key="6">
    <source>
        <dbReference type="SAM" id="MobiDB-lite"/>
    </source>
</evidence>
<dbReference type="SUPFAM" id="SSF52540">
    <property type="entry name" value="P-loop containing nucleoside triphosphate hydrolases"/>
    <property type="match status" value="1"/>
</dbReference>
<evidence type="ECO:0000313" key="9">
    <source>
        <dbReference type="EMBL" id="CAD7698666.1"/>
    </source>
</evidence>
<proteinExistence type="inferred from homology"/>
<dbReference type="GO" id="GO:0016787">
    <property type="term" value="F:hydrolase activity"/>
    <property type="evidence" value="ECO:0007669"/>
    <property type="project" value="UniProtKB-KW"/>
</dbReference>
<evidence type="ECO:0000313" key="10">
    <source>
        <dbReference type="Proteomes" id="UP000708148"/>
    </source>
</evidence>
<dbReference type="Gene3D" id="3.40.50.300">
    <property type="entry name" value="P-loop containing nucleotide triphosphate hydrolases"/>
    <property type="match status" value="2"/>
</dbReference>
<dbReference type="Proteomes" id="UP000708148">
    <property type="component" value="Unassembled WGS sequence"/>
</dbReference>
<comment type="similarity">
    <text evidence="1">Belongs to the DNA2/NAM7 helicase family.</text>
</comment>
<dbReference type="InterPro" id="IPR041679">
    <property type="entry name" value="DNA2/NAM7-like_C"/>
</dbReference>
<reference evidence="9" key="1">
    <citation type="submission" date="2020-12" db="EMBL/GenBank/DDBJ databases">
        <authorList>
            <person name="Iha C."/>
        </authorList>
    </citation>
    <scope>NUCLEOTIDE SEQUENCE</scope>
</reference>
<dbReference type="Gene3D" id="2.40.30.270">
    <property type="match status" value="1"/>
</dbReference>
<name>A0A8S1J592_9CHLO</name>
<comment type="caution">
    <text evidence="9">The sequence shown here is derived from an EMBL/GenBank/DDBJ whole genome shotgun (WGS) entry which is preliminary data.</text>
</comment>
<keyword evidence="4" id="KW-0347">Helicase</keyword>
<evidence type="ECO:0000256" key="1">
    <source>
        <dbReference type="ARBA" id="ARBA00007913"/>
    </source>
</evidence>
<evidence type="ECO:0000259" key="7">
    <source>
        <dbReference type="Pfam" id="PF13086"/>
    </source>
</evidence>
<dbReference type="Pfam" id="PF13087">
    <property type="entry name" value="AAA_12"/>
    <property type="match status" value="1"/>
</dbReference>
<dbReference type="PANTHER" id="PTHR43788:SF13">
    <property type="entry name" value="REGULATOR OF NONSENSE TRANSCRIPTS 1"/>
    <property type="match status" value="1"/>
</dbReference>
<dbReference type="InterPro" id="IPR027417">
    <property type="entry name" value="P-loop_NTPase"/>
</dbReference>
<sequence>MLFASRQTKAGRSPTVAGPPPSGNFAATRIAPSNQARLPEWCWRCAVNPGQGLWVRGSRCQSTTGDVGPGAALLQTAVDAESNIPDGRDTATIIKELADRLERCVLAEQHHAEEAMRKLYQHKQLKSLQDKGVALANVQLEFEGLLYTSFVYRLHLCSTAAKLPWHRFVAREVVALSRMSNGPENLEFEDQRIQATVLDVKKRWISLVLEKDAAQCLDVVNSPGVTWRMDKTAQDTTARRQLEAIHKIGGLSHRGRKSEGVIQAMAIGLPCPISATRIIKPEWVHSEQWRKKTGIELKQMQCLNQSQRRAIAQTLIQSITLWQGPPGSGKTHTLVSLLDVVCRTSRDVSNAAVGRILACADTNAAVDNIAEGLLEKGVRVVRVGQPARVRSGLRHVTLDALAERTPQGRLSMRVRREAVELQALASKESDDQEKRALRARSSELWYEANEMLSKATASVLDACEVIASTCNGVGDPALANYPCRMVVVDEATQATEPATFVALTRGVECLVMAGDPKQLPPTVVSKEAVADELDVTLFDRLQAQGLEPLLLDTQYRMHPAISEFPSHWFYDGRLATGVQSSSRPPPAGVAWPRADVPVLLVTCRGRESKARSEDSEGGASYRNAEEAEVAVRLLSNVLAAGGVESVAILTPYRAQAAHAEQLLNSATPLINAAAVAVSSVDGYQGREADVVIFSAVRSNDRGAMGFVADARRLNVAITRARRGLIVVANPATLKHSPDWAAWISWVRSKGSVVRACDIPLATWETDE</sequence>
<dbReference type="FunFam" id="3.40.50.300:FF:000326">
    <property type="entry name" value="P-loop containing nucleoside triphosphate hydrolase"/>
    <property type="match status" value="1"/>
</dbReference>
<dbReference type="GO" id="GO:0043139">
    <property type="term" value="F:5'-3' DNA helicase activity"/>
    <property type="evidence" value="ECO:0007669"/>
    <property type="project" value="TreeGrafter"/>
</dbReference>
<evidence type="ECO:0000256" key="4">
    <source>
        <dbReference type="ARBA" id="ARBA00022806"/>
    </source>
</evidence>
<dbReference type="EMBL" id="CAJHUC010000869">
    <property type="protein sequence ID" value="CAD7698666.1"/>
    <property type="molecule type" value="Genomic_DNA"/>
</dbReference>
<evidence type="ECO:0000259" key="8">
    <source>
        <dbReference type="Pfam" id="PF13087"/>
    </source>
</evidence>
<dbReference type="InterPro" id="IPR050534">
    <property type="entry name" value="Coronavir_polyprotein_1ab"/>
</dbReference>
<dbReference type="GO" id="GO:0005524">
    <property type="term" value="F:ATP binding"/>
    <property type="evidence" value="ECO:0007669"/>
    <property type="project" value="UniProtKB-KW"/>
</dbReference>
<feature type="compositionally biased region" description="Polar residues" evidence="6">
    <location>
        <begin position="1"/>
        <end position="10"/>
    </location>
</feature>
<dbReference type="CDD" id="cd18808">
    <property type="entry name" value="SF1_C_Upf1"/>
    <property type="match status" value="1"/>
</dbReference>
<evidence type="ECO:0000256" key="3">
    <source>
        <dbReference type="ARBA" id="ARBA00022801"/>
    </source>
</evidence>
<dbReference type="OrthoDB" id="6513042at2759"/>
<evidence type="ECO:0000256" key="5">
    <source>
        <dbReference type="ARBA" id="ARBA00022840"/>
    </source>
</evidence>
<feature type="domain" description="DNA2/NAM7 helicase helicase" evidence="7">
    <location>
        <begin position="303"/>
        <end position="526"/>
    </location>
</feature>
<protein>
    <submittedName>
        <fullName evidence="9">Uncharacterized protein</fullName>
    </submittedName>
</protein>